<dbReference type="Proteomes" id="UP000000547">
    <property type="component" value="Chromosome"/>
</dbReference>
<dbReference type="InterPro" id="IPR001296">
    <property type="entry name" value="Glyco_trans_1"/>
</dbReference>
<reference evidence="3" key="1">
    <citation type="journal article" date="2005" name="Proc. Natl. Acad. Sci. U.S.A.">
        <title>The psychrophilic lifestyle as revealed by the genome sequence of Colwellia psychrerythraea 34H through genomic and proteomic analyses.</title>
        <authorList>
            <person name="Methe B.A."/>
            <person name="Nelson K.E."/>
            <person name="Deming J.W."/>
            <person name="Momen B."/>
            <person name="Melamud E."/>
            <person name="Zhang X."/>
            <person name="Moult J."/>
            <person name="Madupu R."/>
            <person name="Nelson W.C."/>
            <person name="Dodson R.J."/>
            <person name="Brinkac L.M."/>
            <person name="Daugherty S.C."/>
            <person name="Durkin A.S."/>
            <person name="DeBoy R.T."/>
            <person name="Kolonay J.F."/>
            <person name="Sullivan S.A."/>
            <person name="Zhou L."/>
            <person name="Davidsen T.M."/>
            <person name="Wu M."/>
            <person name="Huston A.L."/>
            <person name="Lewis M."/>
            <person name="Weaver B."/>
            <person name="Weidman J.F."/>
            <person name="Khouri H."/>
            <person name="Utterback T.R."/>
            <person name="Feldblyum T.V."/>
            <person name="Fraser C.M."/>
        </authorList>
    </citation>
    <scope>NUCLEOTIDE SEQUENCE [LARGE SCALE GENOMIC DNA]</scope>
    <source>
        <strain evidence="3">34H</strain>
    </source>
</reference>
<dbReference type="HOGENOM" id="CLU_009583_0_0_6"/>
<dbReference type="KEGG" id="cps:CPS_0586"/>
<accession>Q489C8</accession>
<evidence type="ECO:0000259" key="2">
    <source>
        <dbReference type="Pfam" id="PF13439"/>
    </source>
</evidence>
<gene>
    <name evidence="3" type="ordered locus">CPS_0586</name>
</gene>
<organism evidence="3 4">
    <name type="scientific">Colwellia psychrerythraea (strain 34H / ATCC BAA-681)</name>
    <name type="common">Vibrio psychroerythus</name>
    <dbReference type="NCBI Taxonomy" id="167879"/>
    <lineage>
        <taxon>Bacteria</taxon>
        <taxon>Pseudomonadati</taxon>
        <taxon>Pseudomonadota</taxon>
        <taxon>Gammaproteobacteria</taxon>
        <taxon>Alteromonadales</taxon>
        <taxon>Colwelliaceae</taxon>
        <taxon>Colwellia</taxon>
    </lineage>
</organism>
<dbReference type="STRING" id="167879.CPS_0586"/>
<dbReference type="GO" id="GO:0016757">
    <property type="term" value="F:glycosyltransferase activity"/>
    <property type="evidence" value="ECO:0007669"/>
    <property type="project" value="InterPro"/>
</dbReference>
<dbReference type="PANTHER" id="PTHR12526:SF630">
    <property type="entry name" value="GLYCOSYLTRANSFERASE"/>
    <property type="match status" value="1"/>
</dbReference>
<dbReference type="Pfam" id="PF00534">
    <property type="entry name" value="Glycos_transf_1"/>
    <property type="match status" value="1"/>
</dbReference>
<dbReference type="Gene3D" id="3.40.50.2000">
    <property type="entry name" value="Glycogen Phosphorylase B"/>
    <property type="match status" value="2"/>
</dbReference>
<protein>
    <submittedName>
        <fullName evidence="3">Glycosyl transferase, group 1 family protein</fullName>
    </submittedName>
</protein>
<sequence>MDLEKMSTIIFINNLGLGGAERVVSRLFQNRDINDIATLWVFNDNFFYDCTAKKKVILSKKYKLLTYINALIKLLKLDDTKLVQAHLNLPILLSTCAKLFGAKFNLKTVHCFAYSSFYNRRGFLGKSHKFIFSKLLKKADFHTFKSREMVDDFVETFGWRPERYSVIYNPYDIENITRLSNEVVNQCDLKNNKLNVAIVGRLNISKRSFDVIELALGTSDIAHYHFFGDGPLKEDLLKEVKNRKINNVTVHGMIKNPFKYVRKMGVYLSLSESEGFPNALIESMICNAIPIHSDCKTGPKEILCDNYKDYSSIKSEFSVQKRGVLFPVGDMLGASKAILYVFENYVELREGFNSESREFIDSLAFDKISQEYYLTLNKHS</sequence>
<feature type="domain" description="Glycosyltransferase subfamily 4-like N-terminal" evidence="2">
    <location>
        <begin position="60"/>
        <end position="174"/>
    </location>
</feature>
<feature type="domain" description="Glycosyl transferase family 1" evidence="1">
    <location>
        <begin position="189"/>
        <end position="358"/>
    </location>
</feature>
<dbReference type="SUPFAM" id="SSF53756">
    <property type="entry name" value="UDP-Glycosyltransferase/glycogen phosphorylase"/>
    <property type="match status" value="1"/>
</dbReference>
<name>Q489C8_COLP3</name>
<dbReference type="GO" id="GO:1901135">
    <property type="term" value="P:carbohydrate derivative metabolic process"/>
    <property type="evidence" value="ECO:0007669"/>
    <property type="project" value="UniProtKB-ARBA"/>
</dbReference>
<dbReference type="RefSeq" id="WP_011041436.1">
    <property type="nucleotide sequence ID" value="NC_003910.7"/>
</dbReference>
<evidence type="ECO:0000313" key="4">
    <source>
        <dbReference type="Proteomes" id="UP000000547"/>
    </source>
</evidence>
<dbReference type="Pfam" id="PF13439">
    <property type="entry name" value="Glyco_transf_4"/>
    <property type="match status" value="1"/>
</dbReference>
<dbReference type="AlphaFoldDB" id="Q489C8"/>
<proteinExistence type="predicted"/>
<evidence type="ECO:0000313" key="3">
    <source>
        <dbReference type="EMBL" id="AAZ28574.1"/>
    </source>
</evidence>
<dbReference type="PANTHER" id="PTHR12526">
    <property type="entry name" value="GLYCOSYLTRANSFERASE"/>
    <property type="match status" value="1"/>
</dbReference>
<dbReference type="InterPro" id="IPR028098">
    <property type="entry name" value="Glyco_trans_4-like_N"/>
</dbReference>
<evidence type="ECO:0000259" key="1">
    <source>
        <dbReference type="Pfam" id="PF00534"/>
    </source>
</evidence>
<keyword evidence="3" id="KW-0808">Transferase</keyword>
<dbReference type="CAZy" id="GT4">
    <property type="family name" value="Glycosyltransferase Family 4"/>
</dbReference>
<dbReference type="EMBL" id="CP000083">
    <property type="protein sequence ID" value="AAZ28574.1"/>
    <property type="molecule type" value="Genomic_DNA"/>
</dbReference>